<organism evidence="1 2">
    <name type="scientific">Novosphingobium resinovorum</name>
    <dbReference type="NCBI Taxonomy" id="158500"/>
    <lineage>
        <taxon>Bacteria</taxon>
        <taxon>Pseudomonadati</taxon>
        <taxon>Pseudomonadota</taxon>
        <taxon>Alphaproteobacteria</taxon>
        <taxon>Sphingomonadales</taxon>
        <taxon>Sphingomonadaceae</taxon>
        <taxon>Novosphingobium</taxon>
    </lineage>
</organism>
<accession>A0A1D8AG51</accession>
<reference evidence="2" key="1">
    <citation type="journal article" date="2017" name="J. Biotechnol.">
        <title>Complete genome sequence of Novosphingobium resinovorum SA1, a versatile xenobiotic-degrading bacterium capable of utilizing sulfanilic acid.</title>
        <authorList>
            <person name="Hegedus B."/>
            <person name="Kos P.B."/>
            <person name="Balint B."/>
            <person name="Maroti G."/>
            <person name="Gan H.M."/>
            <person name="Perei K."/>
            <person name="Rakhely G."/>
        </authorList>
    </citation>
    <scope>NUCLEOTIDE SEQUENCE [LARGE SCALE GENOMIC DNA]</scope>
    <source>
        <strain evidence="2">SA1</strain>
    </source>
</reference>
<keyword evidence="2" id="KW-1185">Reference proteome</keyword>
<evidence type="ECO:0000313" key="1">
    <source>
        <dbReference type="EMBL" id="AOR81084.1"/>
    </source>
</evidence>
<keyword evidence="1" id="KW-0614">Plasmid</keyword>
<geneLocation type="plasmid" evidence="1 2">
    <name>pSA3</name>
</geneLocation>
<dbReference type="AlphaFoldDB" id="A0A1D8AG51"/>
<dbReference type="KEGG" id="nre:BES08_29815"/>
<protein>
    <submittedName>
        <fullName evidence="1">Uncharacterized protein</fullName>
    </submittedName>
</protein>
<name>A0A1D8AG51_9SPHN</name>
<dbReference type="Proteomes" id="UP000094626">
    <property type="component" value="Plasmid pSA3"/>
</dbReference>
<dbReference type="EMBL" id="CP017078">
    <property type="protein sequence ID" value="AOR81084.1"/>
    <property type="molecule type" value="Genomic_DNA"/>
</dbReference>
<evidence type="ECO:0000313" key="2">
    <source>
        <dbReference type="Proteomes" id="UP000094626"/>
    </source>
</evidence>
<gene>
    <name evidence="1" type="ORF">BES08_29815</name>
</gene>
<proteinExistence type="predicted"/>
<sequence>MIVQASGVLAAPAGRYAGAVDQLDQQRARGRSFQIFDHVRFDAGIADQAERVARRAAHGVVIDHDIDGHGRPFSSRG</sequence>